<evidence type="ECO:0000256" key="2">
    <source>
        <dbReference type="ARBA" id="ARBA00022694"/>
    </source>
</evidence>
<evidence type="ECO:0000313" key="5">
    <source>
        <dbReference type="Ensembl" id="ENSCINP00000033519.1"/>
    </source>
</evidence>
<organism evidence="5 6">
    <name type="scientific">Ciona intestinalis</name>
    <name type="common">Transparent sea squirt</name>
    <name type="synonym">Ascidia intestinalis</name>
    <dbReference type="NCBI Taxonomy" id="7719"/>
    <lineage>
        <taxon>Eukaryota</taxon>
        <taxon>Metazoa</taxon>
        <taxon>Chordata</taxon>
        <taxon>Tunicata</taxon>
        <taxon>Ascidiacea</taxon>
        <taxon>Phlebobranchia</taxon>
        <taxon>Cionidae</taxon>
        <taxon>Ciona</taxon>
    </lineage>
</organism>
<reference evidence="6" key="1">
    <citation type="journal article" date="2002" name="Science">
        <title>The draft genome of Ciona intestinalis: insights into chordate and vertebrate origins.</title>
        <authorList>
            <person name="Dehal P."/>
            <person name="Satou Y."/>
            <person name="Campbell R.K."/>
            <person name="Chapman J."/>
            <person name="Degnan B."/>
            <person name="De Tomaso A."/>
            <person name="Davidson B."/>
            <person name="Di Gregorio A."/>
            <person name="Gelpke M."/>
            <person name="Goodstein D.M."/>
            <person name="Harafuji N."/>
            <person name="Hastings K.E."/>
            <person name="Ho I."/>
            <person name="Hotta K."/>
            <person name="Huang W."/>
            <person name="Kawashima T."/>
            <person name="Lemaire P."/>
            <person name="Martinez D."/>
            <person name="Meinertzhagen I.A."/>
            <person name="Necula S."/>
            <person name="Nonaka M."/>
            <person name="Putnam N."/>
            <person name="Rash S."/>
            <person name="Saiga H."/>
            <person name="Satake M."/>
            <person name="Terry A."/>
            <person name="Yamada L."/>
            <person name="Wang H.G."/>
            <person name="Awazu S."/>
            <person name="Azumi K."/>
            <person name="Boore J."/>
            <person name="Branno M."/>
            <person name="Chin-Bow S."/>
            <person name="DeSantis R."/>
            <person name="Doyle S."/>
            <person name="Francino P."/>
            <person name="Keys D.N."/>
            <person name="Haga S."/>
            <person name="Hayashi H."/>
            <person name="Hino K."/>
            <person name="Imai K.S."/>
            <person name="Inaba K."/>
            <person name="Kano S."/>
            <person name="Kobayashi K."/>
            <person name="Kobayashi M."/>
            <person name="Lee B.I."/>
            <person name="Makabe K.W."/>
            <person name="Manohar C."/>
            <person name="Matassi G."/>
            <person name="Medina M."/>
            <person name="Mochizuki Y."/>
            <person name="Mount S."/>
            <person name="Morishita T."/>
            <person name="Miura S."/>
            <person name="Nakayama A."/>
            <person name="Nishizaka S."/>
            <person name="Nomoto H."/>
            <person name="Ohta F."/>
            <person name="Oishi K."/>
            <person name="Rigoutsos I."/>
            <person name="Sano M."/>
            <person name="Sasaki A."/>
            <person name="Sasakura Y."/>
            <person name="Shoguchi E."/>
            <person name="Shin-i T."/>
            <person name="Spagnuolo A."/>
            <person name="Stainier D."/>
            <person name="Suzuki M.M."/>
            <person name="Tassy O."/>
            <person name="Takatori N."/>
            <person name="Tokuoka M."/>
            <person name="Yagi K."/>
            <person name="Yoshizaki F."/>
            <person name="Wada S."/>
            <person name="Zhang C."/>
            <person name="Hyatt P.D."/>
            <person name="Larimer F."/>
            <person name="Detter C."/>
            <person name="Doggett N."/>
            <person name="Glavina T."/>
            <person name="Hawkins T."/>
            <person name="Richardson P."/>
            <person name="Lucas S."/>
            <person name="Kohara Y."/>
            <person name="Levine M."/>
            <person name="Satoh N."/>
            <person name="Rokhsar D.S."/>
        </authorList>
    </citation>
    <scope>NUCLEOTIDE SEQUENCE [LARGE SCALE GENOMIC DNA]</scope>
</reference>
<reference evidence="5" key="2">
    <citation type="submission" date="2025-08" db="UniProtKB">
        <authorList>
            <consortium name="Ensembl"/>
        </authorList>
    </citation>
    <scope>IDENTIFICATION</scope>
</reference>
<protein>
    <recommendedName>
        <fullName evidence="4">CMP/dCMP-type deaminase domain-containing protein</fullName>
    </recommendedName>
</protein>
<dbReference type="GeneTree" id="ENSGT00390000010706"/>
<evidence type="ECO:0000256" key="1">
    <source>
        <dbReference type="ARBA" id="ARBA00001947"/>
    </source>
</evidence>
<evidence type="ECO:0000313" key="6">
    <source>
        <dbReference type="Proteomes" id="UP000008144"/>
    </source>
</evidence>
<dbReference type="Gene3D" id="3.40.140.10">
    <property type="entry name" value="Cytidine Deaminase, domain 2"/>
    <property type="match status" value="1"/>
</dbReference>
<proteinExistence type="inferred from homology"/>
<dbReference type="InParanoid" id="H2XV35"/>
<sequence>SQSNSDDTKTVLPKQRSWNLTAVLGDEYKPCVGALKLVDSVACVLVDKKHASAVLKFLHENYPFTGLQHVKRMRKVTTQSGCYLQVLVFVSARHAHEVELVKSCIHDNKNPLLDLDAFKMVKSYLSKVEIVQVPSAIPLTREQFNLGKQYWPISFHENKSITQLVDCSLFTEADYRVIECHMETAIQTAKSANNLQPAENVGVVVVDSKTNTVIATTFDLRNIPCEITTGVNVAHPLNHAVMVAIDLVAHTQGGGCYTYSNLLKEKPGEGLYFELLSSKNTEKDKSSYICTDLTLYVTREPCVMCCMALLHSRIKRVFYGVECQRGGFGSAYKLNAMKELNHRFVVFKGVLENKCEYGCKN</sequence>
<dbReference type="SUPFAM" id="SSF53927">
    <property type="entry name" value="Cytidine deaminase-like"/>
    <property type="match status" value="1"/>
</dbReference>
<dbReference type="PANTHER" id="PTHR11079:SF156">
    <property type="entry name" value="INACTIVE TRNA-SPECIFIC ADENOSINE DEAMINASE-LIKE PROTEIN 3-RELATED"/>
    <property type="match status" value="1"/>
</dbReference>
<name>H2XV35_CIOIN</name>
<dbReference type="PROSITE" id="PS51747">
    <property type="entry name" value="CYT_DCMP_DEAMINASES_2"/>
    <property type="match status" value="1"/>
</dbReference>
<dbReference type="PANTHER" id="PTHR11079">
    <property type="entry name" value="CYTOSINE DEAMINASE FAMILY MEMBER"/>
    <property type="match status" value="1"/>
</dbReference>
<keyword evidence="6" id="KW-1185">Reference proteome</keyword>
<dbReference type="STRING" id="7719.ENSCINP00000033519"/>
<dbReference type="Ensembl" id="ENSCINT00000034291.1">
    <property type="protein sequence ID" value="ENSCINP00000033519.1"/>
    <property type="gene ID" value="ENSCING00000020788.1"/>
</dbReference>
<dbReference type="CDD" id="cd01285">
    <property type="entry name" value="nucleoside_deaminase"/>
    <property type="match status" value="1"/>
</dbReference>
<reference evidence="5" key="3">
    <citation type="submission" date="2025-09" db="UniProtKB">
        <authorList>
            <consortium name="Ensembl"/>
        </authorList>
    </citation>
    <scope>IDENTIFICATION</scope>
</reference>
<dbReference type="Pfam" id="PF00383">
    <property type="entry name" value="dCMP_cyt_deam_1"/>
    <property type="match status" value="1"/>
</dbReference>
<accession>H2XV35</accession>
<dbReference type="GO" id="GO:0005634">
    <property type="term" value="C:nucleus"/>
    <property type="evidence" value="ECO:0000318"/>
    <property type="project" value="GO_Central"/>
</dbReference>
<feature type="domain" description="CMP/dCMP-type deaminase" evidence="4">
    <location>
        <begin position="176"/>
        <end position="331"/>
    </location>
</feature>
<dbReference type="FunCoup" id="H2XV35">
    <property type="interactions" value="112"/>
</dbReference>
<keyword evidence="2" id="KW-0819">tRNA processing</keyword>
<comment type="cofactor">
    <cofactor evidence="1">
        <name>Zn(2+)</name>
        <dbReference type="ChEBI" id="CHEBI:29105"/>
    </cofactor>
</comment>
<dbReference type="InterPro" id="IPR002125">
    <property type="entry name" value="CMP_dCMP_dom"/>
</dbReference>
<evidence type="ECO:0000259" key="4">
    <source>
        <dbReference type="PROSITE" id="PS51747"/>
    </source>
</evidence>
<dbReference type="GO" id="GO:0005737">
    <property type="term" value="C:cytoplasm"/>
    <property type="evidence" value="ECO:0000318"/>
    <property type="project" value="GO_Central"/>
</dbReference>
<dbReference type="GO" id="GO:0008033">
    <property type="term" value="P:tRNA processing"/>
    <property type="evidence" value="ECO:0007669"/>
    <property type="project" value="UniProtKB-KW"/>
</dbReference>
<dbReference type="GO" id="GO:0003824">
    <property type="term" value="F:catalytic activity"/>
    <property type="evidence" value="ECO:0007669"/>
    <property type="project" value="InterPro"/>
</dbReference>
<dbReference type="OMA" id="CPLCAMA"/>
<dbReference type="AlphaFoldDB" id="H2XV35"/>
<dbReference type="FunFam" id="3.40.140.10:FF:000122">
    <property type="entry name" value="Putative inactive tRNA-specific adenosine deaminase-like protein 3"/>
    <property type="match status" value="1"/>
</dbReference>
<dbReference type="InterPro" id="IPR016193">
    <property type="entry name" value="Cytidine_deaminase-like"/>
</dbReference>
<evidence type="ECO:0000256" key="3">
    <source>
        <dbReference type="ARBA" id="ARBA00038160"/>
    </source>
</evidence>
<dbReference type="Proteomes" id="UP000008144">
    <property type="component" value="Unassembled WGS sequence"/>
</dbReference>
<comment type="similarity">
    <text evidence="3">Belongs to the cytidine and deoxycytidylate deaminase family. ADAT3 subfamily.</text>
</comment>